<protein>
    <submittedName>
        <fullName evidence="2">Uncharacterized protein</fullName>
    </submittedName>
</protein>
<sequence>MRTKADIIQKYALFGSPLRGTEKVENALKQLLDEMQTPENIHKLGEAIGLEWNSSEDNVAALRKTFNRADRFEGSRLKKENIKPRKSSKVKVKASPAPEGNTVD</sequence>
<evidence type="ECO:0000313" key="3">
    <source>
        <dbReference type="Proteomes" id="UP000680038"/>
    </source>
</evidence>
<feature type="region of interest" description="Disordered" evidence="1">
    <location>
        <begin position="77"/>
        <end position="104"/>
    </location>
</feature>
<organism evidence="2 3">
    <name type="scientific">Dyadobacter helix</name>
    <dbReference type="NCBI Taxonomy" id="2822344"/>
    <lineage>
        <taxon>Bacteria</taxon>
        <taxon>Pseudomonadati</taxon>
        <taxon>Bacteroidota</taxon>
        <taxon>Cytophagia</taxon>
        <taxon>Cytophagales</taxon>
        <taxon>Spirosomataceae</taxon>
        <taxon>Dyadobacter</taxon>
    </lineage>
</organism>
<keyword evidence="3" id="KW-1185">Reference proteome</keyword>
<dbReference type="AlphaFoldDB" id="A0A916J9J5"/>
<reference evidence="2" key="1">
    <citation type="submission" date="2021-04" db="EMBL/GenBank/DDBJ databases">
        <authorList>
            <person name="Rodrigo-Torres L."/>
            <person name="Arahal R. D."/>
            <person name="Lucena T."/>
        </authorList>
    </citation>
    <scope>NUCLEOTIDE SEQUENCE</scope>
    <source>
        <strain evidence="2">CECT 9275</strain>
    </source>
</reference>
<dbReference type="Proteomes" id="UP000680038">
    <property type="component" value="Unassembled WGS sequence"/>
</dbReference>
<comment type="caution">
    <text evidence="2">The sequence shown here is derived from an EMBL/GenBank/DDBJ whole genome shotgun (WGS) entry which is preliminary data.</text>
</comment>
<evidence type="ECO:0000313" key="2">
    <source>
        <dbReference type="EMBL" id="CAG4993214.1"/>
    </source>
</evidence>
<proteinExistence type="predicted"/>
<accession>A0A916J9J5</accession>
<dbReference type="RefSeq" id="WP_215237814.1">
    <property type="nucleotide sequence ID" value="NZ_CAJRAF010000001.1"/>
</dbReference>
<gene>
    <name evidence="2" type="ORF">DYBT9275_01126</name>
</gene>
<evidence type="ECO:0000256" key="1">
    <source>
        <dbReference type="SAM" id="MobiDB-lite"/>
    </source>
</evidence>
<dbReference type="EMBL" id="CAJRAF010000001">
    <property type="protein sequence ID" value="CAG4993214.1"/>
    <property type="molecule type" value="Genomic_DNA"/>
</dbReference>
<name>A0A916J9J5_9BACT</name>